<evidence type="ECO:0000259" key="1">
    <source>
        <dbReference type="Pfam" id="PF01182"/>
    </source>
</evidence>
<dbReference type="SUPFAM" id="SSF100950">
    <property type="entry name" value="NagB/RpiA/CoA transferase-like"/>
    <property type="match status" value="1"/>
</dbReference>
<evidence type="ECO:0000313" key="2">
    <source>
        <dbReference type="EMBL" id="MFC3848016.1"/>
    </source>
</evidence>
<gene>
    <name evidence="2" type="ORF">ACFOPX_05690</name>
</gene>
<sequence>MIVFFKEFPAQRPQGSEDSYVTVAHGISGFASDWLTFPPIQQDHVRMAFSGDKTLIPLLKALAEIYSPWWEDFSICLVEEQVVDKDHAQSSARLIEEYFLKRCRANFSVPLPFTPLVCDATLPPEAILQEALFQYQQPDVALLGMGADGRIASLFPDAPEYEHALSATDPLVLTTPTHAPFKCLGMSLSALENCKSIFLFASGEDKGAVLDLAKKGINPQLPISYILHSEKVECFVFCIR</sequence>
<organism evidence="2 3">
    <name type="scientific">Helicobacter baculiformis</name>
    <dbReference type="NCBI Taxonomy" id="427351"/>
    <lineage>
        <taxon>Bacteria</taxon>
        <taxon>Pseudomonadati</taxon>
        <taxon>Campylobacterota</taxon>
        <taxon>Epsilonproteobacteria</taxon>
        <taxon>Campylobacterales</taxon>
        <taxon>Helicobacteraceae</taxon>
        <taxon>Helicobacter</taxon>
    </lineage>
</organism>
<dbReference type="InterPro" id="IPR039104">
    <property type="entry name" value="6PGL"/>
</dbReference>
<accession>A0ABV7ZIZ0</accession>
<dbReference type="Gene3D" id="3.40.50.1360">
    <property type="match status" value="1"/>
</dbReference>
<dbReference type="EMBL" id="JBHRZO010000037">
    <property type="protein sequence ID" value="MFC3848016.1"/>
    <property type="molecule type" value="Genomic_DNA"/>
</dbReference>
<proteinExistence type="predicted"/>
<dbReference type="Proteomes" id="UP001595783">
    <property type="component" value="Unassembled WGS sequence"/>
</dbReference>
<dbReference type="EC" id="3.1.1.31" evidence="2"/>
<evidence type="ECO:0000313" key="3">
    <source>
        <dbReference type="Proteomes" id="UP001595783"/>
    </source>
</evidence>
<protein>
    <submittedName>
        <fullName evidence="2">6-phosphogluconolactonase</fullName>
        <ecNumber evidence="2">3.1.1.31</ecNumber>
    </submittedName>
</protein>
<dbReference type="GO" id="GO:0017057">
    <property type="term" value="F:6-phosphogluconolactonase activity"/>
    <property type="evidence" value="ECO:0007669"/>
    <property type="project" value="UniProtKB-EC"/>
</dbReference>
<keyword evidence="3" id="KW-1185">Reference proteome</keyword>
<comment type="caution">
    <text evidence="2">The sequence shown here is derived from an EMBL/GenBank/DDBJ whole genome shotgun (WGS) entry which is preliminary data.</text>
</comment>
<reference evidence="3" key="1">
    <citation type="journal article" date="2019" name="Int. J. Syst. Evol. Microbiol.">
        <title>The Global Catalogue of Microorganisms (GCM) 10K type strain sequencing project: providing services to taxonomists for standard genome sequencing and annotation.</title>
        <authorList>
            <consortium name="The Broad Institute Genomics Platform"/>
            <consortium name="The Broad Institute Genome Sequencing Center for Infectious Disease"/>
            <person name="Wu L."/>
            <person name="Ma J."/>
        </authorList>
    </citation>
    <scope>NUCLEOTIDE SEQUENCE [LARGE SCALE GENOMIC DNA]</scope>
    <source>
        <strain evidence="3">CCUG 53816</strain>
    </source>
</reference>
<dbReference type="RefSeq" id="WP_104752597.1">
    <property type="nucleotide sequence ID" value="NZ_FZMF01000033.1"/>
</dbReference>
<dbReference type="PANTHER" id="PTHR11054">
    <property type="entry name" value="6-PHOSPHOGLUCONOLACTONASE"/>
    <property type="match status" value="1"/>
</dbReference>
<dbReference type="PANTHER" id="PTHR11054:SF0">
    <property type="entry name" value="6-PHOSPHOGLUCONOLACTONASE"/>
    <property type="match status" value="1"/>
</dbReference>
<dbReference type="InterPro" id="IPR006148">
    <property type="entry name" value="Glc/Gal-6P_isomerase"/>
</dbReference>
<keyword evidence="2" id="KW-0378">Hydrolase</keyword>
<dbReference type="Pfam" id="PF01182">
    <property type="entry name" value="Glucosamine_iso"/>
    <property type="match status" value="1"/>
</dbReference>
<feature type="domain" description="Glucosamine/galactosamine-6-phosphate isomerase" evidence="1">
    <location>
        <begin position="41"/>
        <end position="228"/>
    </location>
</feature>
<dbReference type="InterPro" id="IPR037171">
    <property type="entry name" value="NagB/RpiA_transferase-like"/>
</dbReference>
<name>A0ABV7ZIZ0_9HELI</name>